<feature type="binding site" evidence="8">
    <location>
        <position position="106"/>
    </location>
    <ligand>
        <name>shikimate</name>
        <dbReference type="ChEBI" id="CHEBI:36208"/>
    </ligand>
</feature>
<reference evidence="12 13" key="1">
    <citation type="journal article" date="2010" name="J. Bacteriol.">
        <title>Complete genome sequence of the thermophilic, obligately chemolithoautotrophic hydrogen-oxidizing bacterium Hydrogenobacter thermophilus TK-6.</title>
        <authorList>
            <person name="Arai H."/>
            <person name="Kanbe H."/>
            <person name="Ishii M."/>
            <person name="Igarashi Y."/>
        </authorList>
    </citation>
    <scope>NUCLEOTIDE SEQUENCE [LARGE SCALE GENOMIC DNA]</scope>
    <source>
        <strain evidence="13">DSM 6534 / IAM 12695 / TK-6</strain>
    </source>
</reference>
<dbReference type="KEGG" id="hte:Hydth_1298"/>
<dbReference type="PATRIC" id="fig|608538.5.peg.1324"/>
<dbReference type="NCBIfam" id="TIGR00507">
    <property type="entry name" value="aroE"/>
    <property type="match status" value="1"/>
</dbReference>
<dbReference type="Pfam" id="PF18317">
    <property type="entry name" value="SDH_C"/>
    <property type="match status" value="1"/>
</dbReference>
<dbReference type="STRING" id="608538.HTH_1306"/>
<comment type="similarity">
    <text evidence="8">Belongs to the shikimate dehydrogenase family.</text>
</comment>
<dbReference type="EMBL" id="AP011112">
    <property type="protein sequence ID" value="BAI69759.1"/>
    <property type="molecule type" value="Genomic_DNA"/>
</dbReference>
<comment type="function">
    <text evidence="8">Involved in the biosynthesis of the chorismate, which leads to the biosynthesis of aromatic amino acids. Catalyzes the reversible NADPH linked reduction of 3-dehydroshikimate (DHSA) to yield shikimate (SA).</text>
</comment>
<dbReference type="GO" id="GO:0019632">
    <property type="term" value="P:shikimate metabolic process"/>
    <property type="evidence" value="ECO:0007669"/>
    <property type="project" value="InterPro"/>
</dbReference>
<comment type="pathway">
    <text evidence="1 8">Metabolic intermediate biosynthesis; chorismate biosynthesis; chorismate from D-erythrose 4-phosphate and phosphoenolpyruvate: step 4/7.</text>
</comment>
<evidence type="ECO:0000256" key="7">
    <source>
        <dbReference type="ARBA" id="ARBA00049442"/>
    </source>
</evidence>
<dbReference type="SUPFAM" id="SSF51735">
    <property type="entry name" value="NAD(P)-binding Rossmann-fold domains"/>
    <property type="match status" value="1"/>
</dbReference>
<dbReference type="EC" id="1.1.1.25" evidence="2 8"/>
<dbReference type="Gene3D" id="3.40.50.10860">
    <property type="entry name" value="Leucine Dehydrogenase, chain A, domain 1"/>
    <property type="match status" value="1"/>
</dbReference>
<keyword evidence="4 8" id="KW-0521">NADP</keyword>
<feature type="binding site" evidence="8">
    <location>
        <position position="242"/>
    </location>
    <ligand>
        <name>shikimate</name>
        <dbReference type="ChEBI" id="CHEBI:36208"/>
    </ligand>
</feature>
<dbReference type="InterPro" id="IPR011342">
    <property type="entry name" value="Shikimate_DH"/>
</dbReference>
<feature type="binding site" evidence="8">
    <location>
        <position position="216"/>
    </location>
    <ligand>
        <name>shikimate</name>
        <dbReference type="ChEBI" id="CHEBI:36208"/>
    </ligand>
</feature>
<dbReference type="CDD" id="cd01065">
    <property type="entry name" value="NAD_bind_Shikimate_DH"/>
    <property type="match status" value="1"/>
</dbReference>
<feature type="domain" description="Shikimate dehydrogenase substrate binding N-terminal" evidence="10">
    <location>
        <begin position="12"/>
        <end position="94"/>
    </location>
</feature>
<organism evidence="12 13">
    <name type="scientific">Hydrogenobacter thermophilus (strain DSM 6534 / IAM 12695 / TK-6)</name>
    <dbReference type="NCBI Taxonomy" id="608538"/>
    <lineage>
        <taxon>Bacteria</taxon>
        <taxon>Pseudomonadati</taxon>
        <taxon>Aquificota</taxon>
        <taxon>Aquificia</taxon>
        <taxon>Aquificales</taxon>
        <taxon>Aquificaceae</taxon>
        <taxon>Hydrogenobacter</taxon>
    </lineage>
</organism>
<name>D3DIV7_HYDTT</name>
<evidence type="ECO:0000256" key="2">
    <source>
        <dbReference type="ARBA" id="ARBA00012962"/>
    </source>
</evidence>
<evidence type="ECO:0000256" key="6">
    <source>
        <dbReference type="ARBA" id="ARBA00023141"/>
    </source>
</evidence>
<dbReference type="GO" id="GO:0008652">
    <property type="term" value="P:amino acid biosynthetic process"/>
    <property type="evidence" value="ECO:0007669"/>
    <property type="project" value="UniProtKB-KW"/>
</dbReference>
<evidence type="ECO:0000313" key="13">
    <source>
        <dbReference type="Proteomes" id="UP000002574"/>
    </source>
</evidence>
<feature type="binding site" evidence="8">
    <location>
        <position position="235"/>
    </location>
    <ligand>
        <name>NADP(+)</name>
        <dbReference type="ChEBI" id="CHEBI:58349"/>
    </ligand>
</feature>
<dbReference type="RefSeq" id="WP_012963939.1">
    <property type="nucleotide sequence ID" value="NC_013799.1"/>
</dbReference>
<gene>
    <name evidence="8 12" type="primary">aroE</name>
    <name evidence="12" type="ordered locus">HTH_1306</name>
</gene>
<feature type="binding site" evidence="8">
    <location>
        <position position="83"/>
    </location>
    <ligand>
        <name>NADP(+)</name>
        <dbReference type="ChEBI" id="CHEBI:58349"/>
    </ligand>
</feature>
<dbReference type="Pfam" id="PF01488">
    <property type="entry name" value="Shikimate_DH"/>
    <property type="match status" value="1"/>
</dbReference>
<dbReference type="InterPro" id="IPR046346">
    <property type="entry name" value="Aminoacid_DH-like_N_sf"/>
</dbReference>
<dbReference type="Pfam" id="PF08501">
    <property type="entry name" value="Shikimate_dh_N"/>
    <property type="match status" value="1"/>
</dbReference>
<feature type="binding site" evidence="8">
    <location>
        <position position="214"/>
    </location>
    <ligand>
        <name>NADP(+)</name>
        <dbReference type="ChEBI" id="CHEBI:58349"/>
    </ligand>
</feature>
<keyword evidence="6 8" id="KW-0057">Aromatic amino acid biosynthesis</keyword>
<evidence type="ECO:0000256" key="8">
    <source>
        <dbReference type="HAMAP-Rule" id="MF_00222"/>
    </source>
</evidence>
<feature type="binding site" evidence="8">
    <location>
        <position position="67"/>
    </location>
    <ligand>
        <name>shikimate</name>
        <dbReference type="ChEBI" id="CHEBI:36208"/>
    </ligand>
</feature>
<dbReference type="InterPro" id="IPR036291">
    <property type="entry name" value="NAD(P)-bd_dom_sf"/>
</dbReference>
<feature type="binding site" evidence="8">
    <location>
        <begin position="20"/>
        <end position="22"/>
    </location>
    <ligand>
        <name>shikimate</name>
        <dbReference type="ChEBI" id="CHEBI:36208"/>
    </ligand>
</feature>
<dbReference type="PANTHER" id="PTHR21089">
    <property type="entry name" value="SHIKIMATE DEHYDROGENASE"/>
    <property type="match status" value="1"/>
</dbReference>
<dbReference type="InterPro" id="IPR006151">
    <property type="entry name" value="Shikm_DH/Glu-tRNA_Rdtase"/>
</dbReference>
<comment type="catalytic activity">
    <reaction evidence="7 8">
        <text>shikimate + NADP(+) = 3-dehydroshikimate + NADPH + H(+)</text>
        <dbReference type="Rhea" id="RHEA:17737"/>
        <dbReference type="ChEBI" id="CHEBI:15378"/>
        <dbReference type="ChEBI" id="CHEBI:16630"/>
        <dbReference type="ChEBI" id="CHEBI:36208"/>
        <dbReference type="ChEBI" id="CHEBI:57783"/>
        <dbReference type="ChEBI" id="CHEBI:58349"/>
        <dbReference type="EC" id="1.1.1.25"/>
    </reaction>
</comment>
<evidence type="ECO:0000256" key="5">
    <source>
        <dbReference type="ARBA" id="ARBA00023002"/>
    </source>
</evidence>
<sequence>MNLSGKTEVYGIVGFPVKHSLSPVFQNAFFEYLSLDAVYVPFEVKPDSFKEAFLGLKALGVKGVNITVPFKERAFELCDLSDEPSKVIRAVNTVKFTDRIEGYNTDWIGFLRALRELEKELEGKKVLVLGAGGTAKAVVYALSREGCYIYIFNRTYERAIELARNFSAQVVKKPEDVLDDADIIINTTSVGLSDDDPPLFDYQMLRDHHIVFDVIYRSTPLVKTALKKGAKAQNGLSMLIYQGMESFRIWTGLEAPVSVAINSLSDYVLS</sequence>
<dbReference type="AlphaFoldDB" id="D3DIV7"/>
<dbReference type="InterPro" id="IPR022893">
    <property type="entry name" value="Shikimate_DH_fam"/>
</dbReference>
<dbReference type="GO" id="GO:0005829">
    <property type="term" value="C:cytosol"/>
    <property type="evidence" value="ECO:0007669"/>
    <property type="project" value="TreeGrafter"/>
</dbReference>
<dbReference type="InterPro" id="IPR041121">
    <property type="entry name" value="SDH_C"/>
</dbReference>
<dbReference type="SUPFAM" id="SSF53223">
    <property type="entry name" value="Aminoacid dehydrogenase-like, N-terminal domain"/>
    <property type="match status" value="1"/>
</dbReference>
<keyword evidence="5 8" id="KW-0560">Oxidoreductase</keyword>
<dbReference type="Gene3D" id="3.40.50.720">
    <property type="entry name" value="NAD(P)-binding Rossmann-like Domain"/>
    <property type="match status" value="1"/>
</dbReference>
<feature type="binding site" evidence="8">
    <location>
        <begin position="153"/>
        <end position="158"/>
    </location>
    <ligand>
        <name>NADP(+)</name>
        <dbReference type="ChEBI" id="CHEBI:58349"/>
    </ligand>
</feature>
<evidence type="ECO:0000259" key="11">
    <source>
        <dbReference type="Pfam" id="PF18317"/>
    </source>
</evidence>
<evidence type="ECO:0000259" key="10">
    <source>
        <dbReference type="Pfam" id="PF08501"/>
    </source>
</evidence>
<dbReference type="UniPathway" id="UPA00053">
    <property type="reaction ID" value="UER00087"/>
</dbReference>
<dbReference type="GO" id="GO:0009423">
    <property type="term" value="P:chorismate biosynthetic process"/>
    <property type="evidence" value="ECO:0007669"/>
    <property type="project" value="UniProtKB-UniRule"/>
</dbReference>
<comment type="caution">
    <text evidence="8">Lacks conserved residue(s) required for the propagation of feature annotation.</text>
</comment>
<evidence type="ECO:0000259" key="9">
    <source>
        <dbReference type="Pfam" id="PF01488"/>
    </source>
</evidence>
<keyword evidence="3 8" id="KW-0028">Amino-acid biosynthesis</keyword>
<feature type="active site" description="Proton acceptor" evidence="8">
    <location>
        <position position="71"/>
    </location>
</feature>
<dbReference type="Proteomes" id="UP000002574">
    <property type="component" value="Chromosome"/>
</dbReference>
<comment type="subunit">
    <text evidence="8">Homodimer.</text>
</comment>
<dbReference type="eggNOG" id="COG0169">
    <property type="taxonomic scope" value="Bacteria"/>
</dbReference>
<accession>D3DIV7</accession>
<evidence type="ECO:0000256" key="3">
    <source>
        <dbReference type="ARBA" id="ARBA00022605"/>
    </source>
</evidence>
<feature type="domain" description="Quinate/shikimate 5-dehydrogenase/glutamyl-tRNA reductase" evidence="9">
    <location>
        <begin position="117"/>
        <end position="189"/>
    </location>
</feature>
<proteinExistence type="inferred from homology"/>
<evidence type="ECO:0000256" key="1">
    <source>
        <dbReference type="ARBA" id="ARBA00004871"/>
    </source>
</evidence>
<keyword evidence="13" id="KW-1185">Reference proteome</keyword>
<dbReference type="InterPro" id="IPR013708">
    <property type="entry name" value="Shikimate_DH-bd_N"/>
</dbReference>
<evidence type="ECO:0000256" key="4">
    <source>
        <dbReference type="ARBA" id="ARBA00022857"/>
    </source>
</evidence>
<dbReference type="GO" id="GO:0004764">
    <property type="term" value="F:shikimate 3-dehydrogenase (NADP+) activity"/>
    <property type="evidence" value="ECO:0007669"/>
    <property type="project" value="UniProtKB-UniRule"/>
</dbReference>
<evidence type="ECO:0000313" key="12">
    <source>
        <dbReference type="EMBL" id="BAI69759.1"/>
    </source>
</evidence>
<dbReference type="GO" id="GO:0009073">
    <property type="term" value="P:aromatic amino acid family biosynthetic process"/>
    <property type="evidence" value="ECO:0007669"/>
    <property type="project" value="UniProtKB-KW"/>
</dbReference>
<dbReference type="KEGG" id="hth:HTH_1306"/>
<dbReference type="PANTHER" id="PTHR21089:SF1">
    <property type="entry name" value="BIFUNCTIONAL 3-DEHYDROQUINATE DEHYDRATASE_SHIKIMATE DEHYDROGENASE, CHLOROPLASTIC"/>
    <property type="match status" value="1"/>
</dbReference>
<dbReference type="GO" id="GO:0050661">
    <property type="term" value="F:NADP binding"/>
    <property type="evidence" value="ECO:0007669"/>
    <property type="project" value="InterPro"/>
</dbReference>
<dbReference type="HAMAP" id="MF_00222">
    <property type="entry name" value="Shikimate_DH_AroE"/>
    <property type="match status" value="1"/>
</dbReference>
<dbReference type="OrthoDB" id="9792692at2"/>
<feature type="binding site" evidence="8">
    <location>
        <position position="92"/>
    </location>
    <ligand>
        <name>shikimate</name>
        <dbReference type="ChEBI" id="CHEBI:36208"/>
    </ligand>
</feature>
<protein>
    <recommendedName>
        <fullName evidence="2 8">Shikimate dehydrogenase (NADP(+))</fullName>
        <shortName evidence="8">SDH</shortName>
        <ecNumber evidence="2 8">1.1.1.25</ecNumber>
    </recommendedName>
</protein>
<feature type="domain" description="SDH C-terminal" evidence="11">
    <location>
        <begin position="235"/>
        <end position="261"/>
    </location>
</feature>